<evidence type="ECO:0000256" key="3">
    <source>
        <dbReference type="ARBA" id="ARBA00022468"/>
    </source>
</evidence>
<dbReference type="InterPro" id="IPR035892">
    <property type="entry name" value="C2_domain_sf"/>
</dbReference>
<keyword evidence="8" id="KW-0446">Lipid-binding</keyword>
<dbReference type="Proteomes" id="UP001054252">
    <property type="component" value="Unassembled WGS sequence"/>
</dbReference>
<dbReference type="GO" id="GO:0005886">
    <property type="term" value="C:plasma membrane"/>
    <property type="evidence" value="ECO:0007669"/>
    <property type="project" value="UniProtKB-SubCell"/>
</dbReference>
<dbReference type="SMART" id="SM00239">
    <property type="entry name" value="C2"/>
    <property type="match status" value="1"/>
</dbReference>
<sequence>MSTGLRGIRECLPVLVPVPVNGGDGIPAGIFDGEQILHPVPVPRRDPHSPPINNKCNKQKASPAQCSKQRGVWHSAASREQVRLRQQVRRSAASPAQCSKSGAVQQAVRVRHNSASREQVRLSQQVRKQQRASPAQCSKQQRASAETKFSSQQDELQQICRLQLTALTAALGADLLILTTSLLCAVNPGQTRSDHLRMENLLGLLRIHVKRGINLAVRDVTSSDPYVVIRMGKQKLKTGVVKKNINPEWNEDLTLSISDPILPVKLAVYDKDTFSLDDKMGDAEFDIRPFLEAVKMHFVGVPNGTIITKIQPNRQNCLAEESCIVWSNGKVVQDMFLRLQNVERGEVELQLEWITVPGSKGL</sequence>
<protein>
    <recommendedName>
        <fullName evidence="13">C2 domain-containing protein</fullName>
    </recommendedName>
</protein>
<dbReference type="PANTHER" id="PTHR45933:SF5">
    <property type="entry name" value="PROTEIN C2-DOMAIN ABA-RELATED 4"/>
    <property type="match status" value="1"/>
</dbReference>
<gene>
    <name evidence="14" type="ORF">SLEP1_g12911</name>
</gene>
<dbReference type="CDD" id="cd04038">
    <property type="entry name" value="C2_ArfGAP"/>
    <property type="match status" value="1"/>
</dbReference>
<dbReference type="PANTHER" id="PTHR45933">
    <property type="entry name" value="PROTEIN C2-DOMAIN ABA-RELATED 4"/>
    <property type="match status" value="1"/>
</dbReference>
<feature type="region of interest" description="Disordered" evidence="12">
    <location>
        <begin position="111"/>
        <end position="149"/>
    </location>
</feature>
<comment type="subcellular location">
    <subcellularLocation>
        <location evidence="2">Cell membrane</location>
    </subcellularLocation>
    <subcellularLocation>
        <location evidence="1">Nucleus</location>
    </subcellularLocation>
</comment>
<comment type="caution">
    <text evidence="14">The sequence shown here is derived from an EMBL/GenBank/DDBJ whole genome shotgun (WGS) entry which is preliminary data.</text>
</comment>
<feature type="domain" description="C2" evidence="13">
    <location>
        <begin position="186"/>
        <end position="300"/>
    </location>
</feature>
<keyword evidence="9" id="KW-0472">Membrane</keyword>
<dbReference type="InterPro" id="IPR044562">
    <property type="entry name" value="CAR1-11"/>
</dbReference>
<evidence type="ECO:0000259" key="13">
    <source>
        <dbReference type="PROSITE" id="PS50004"/>
    </source>
</evidence>
<dbReference type="SUPFAM" id="SSF49562">
    <property type="entry name" value="C2 domain (Calcium/lipid-binding domain, CaLB)"/>
    <property type="match status" value="1"/>
</dbReference>
<keyword evidence="15" id="KW-1185">Reference proteome</keyword>
<evidence type="ECO:0000256" key="10">
    <source>
        <dbReference type="ARBA" id="ARBA00023242"/>
    </source>
</evidence>
<dbReference type="GO" id="GO:0005096">
    <property type="term" value="F:GTPase activator activity"/>
    <property type="evidence" value="ECO:0007669"/>
    <property type="project" value="UniProtKB-KW"/>
</dbReference>
<dbReference type="GO" id="GO:0046872">
    <property type="term" value="F:metal ion binding"/>
    <property type="evidence" value="ECO:0007669"/>
    <property type="project" value="UniProtKB-KW"/>
</dbReference>
<evidence type="ECO:0000256" key="6">
    <source>
        <dbReference type="ARBA" id="ARBA00022723"/>
    </source>
</evidence>
<evidence type="ECO:0000256" key="11">
    <source>
        <dbReference type="ARBA" id="ARBA00024037"/>
    </source>
</evidence>
<name>A0AAV5IPM8_9ROSI</name>
<evidence type="ECO:0000256" key="1">
    <source>
        <dbReference type="ARBA" id="ARBA00004123"/>
    </source>
</evidence>
<evidence type="ECO:0000313" key="15">
    <source>
        <dbReference type="Proteomes" id="UP001054252"/>
    </source>
</evidence>
<dbReference type="GO" id="GO:0008289">
    <property type="term" value="F:lipid binding"/>
    <property type="evidence" value="ECO:0007669"/>
    <property type="project" value="UniProtKB-KW"/>
</dbReference>
<dbReference type="AlphaFoldDB" id="A0AAV5IPM8"/>
<dbReference type="Gene3D" id="2.60.40.150">
    <property type="entry name" value="C2 domain"/>
    <property type="match status" value="1"/>
</dbReference>
<evidence type="ECO:0000256" key="9">
    <source>
        <dbReference type="ARBA" id="ARBA00023136"/>
    </source>
</evidence>
<keyword evidence="3" id="KW-0343">GTPase activation</keyword>
<evidence type="ECO:0000256" key="2">
    <source>
        <dbReference type="ARBA" id="ARBA00004236"/>
    </source>
</evidence>
<evidence type="ECO:0000313" key="14">
    <source>
        <dbReference type="EMBL" id="GKV00174.1"/>
    </source>
</evidence>
<dbReference type="EMBL" id="BPVZ01000015">
    <property type="protein sequence ID" value="GKV00174.1"/>
    <property type="molecule type" value="Genomic_DNA"/>
</dbReference>
<keyword evidence="10" id="KW-0539">Nucleus</keyword>
<dbReference type="InterPro" id="IPR000008">
    <property type="entry name" value="C2_dom"/>
</dbReference>
<keyword evidence="4" id="KW-1003">Cell membrane</keyword>
<evidence type="ECO:0000256" key="7">
    <source>
        <dbReference type="ARBA" id="ARBA00022837"/>
    </source>
</evidence>
<evidence type="ECO:0000256" key="12">
    <source>
        <dbReference type="SAM" id="MobiDB-lite"/>
    </source>
</evidence>
<reference evidence="14 15" key="1">
    <citation type="journal article" date="2021" name="Commun. Biol.">
        <title>The genome of Shorea leprosula (Dipterocarpaceae) highlights the ecological relevance of drought in aseasonal tropical rainforests.</title>
        <authorList>
            <person name="Ng K.K.S."/>
            <person name="Kobayashi M.J."/>
            <person name="Fawcett J.A."/>
            <person name="Hatakeyama M."/>
            <person name="Paape T."/>
            <person name="Ng C.H."/>
            <person name="Ang C.C."/>
            <person name="Tnah L.H."/>
            <person name="Lee C.T."/>
            <person name="Nishiyama T."/>
            <person name="Sese J."/>
            <person name="O'Brien M.J."/>
            <person name="Copetti D."/>
            <person name="Mohd Noor M.I."/>
            <person name="Ong R.C."/>
            <person name="Putra M."/>
            <person name="Sireger I.Z."/>
            <person name="Indrioko S."/>
            <person name="Kosugi Y."/>
            <person name="Izuno A."/>
            <person name="Isagi Y."/>
            <person name="Lee S.L."/>
            <person name="Shimizu K.K."/>
        </authorList>
    </citation>
    <scope>NUCLEOTIDE SEQUENCE [LARGE SCALE GENOMIC DNA]</scope>
    <source>
        <strain evidence="14">214</strain>
    </source>
</reference>
<keyword evidence="5" id="KW-0938">Abscisic acid signaling pathway</keyword>
<evidence type="ECO:0000256" key="5">
    <source>
        <dbReference type="ARBA" id="ARBA00022682"/>
    </source>
</evidence>
<evidence type="ECO:0000256" key="4">
    <source>
        <dbReference type="ARBA" id="ARBA00022475"/>
    </source>
</evidence>
<feature type="compositionally biased region" description="Polar residues" evidence="12">
    <location>
        <begin position="51"/>
        <end position="68"/>
    </location>
</feature>
<dbReference type="PROSITE" id="PS50004">
    <property type="entry name" value="C2"/>
    <property type="match status" value="1"/>
</dbReference>
<feature type="region of interest" description="Disordered" evidence="12">
    <location>
        <begin position="38"/>
        <end position="78"/>
    </location>
</feature>
<organism evidence="14 15">
    <name type="scientific">Rubroshorea leprosula</name>
    <dbReference type="NCBI Taxonomy" id="152421"/>
    <lineage>
        <taxon>Eukaryota</taxon>
        <taxon>Viridiplantae</taxon>
        <taxon>Streptophyta</taxon>
        <taxon>Embryophyta</taxon>
        <taxon>Tracheophyta</taxon>
        <taxon>Spermatophyta</taxon>
        <taxon>Magnoliopsida</taxon>
        <taxon>eudicotyledons</taxon>
        <taxon>Gunneridae</taxon>
        <taxon>Pentapetalae</taxon>
        <taxon>rosids</taxon>
        <taxon>malvids</taxon>
        <taxon>Malvales</taxon>
        <taxon>Dipterocarpaceae</taxon>
        <taxon>Rubroshorea</taxon>
    </lineage>
</organism>
<dbReference type="GO" id="GO:0005634">
    <property type="term" value="C:nucleus"/>
    <property type="evidence" value="ECO:0007669"/>
    <property type="project" value="UniProtKB-SubCell"/>
</dbReference>
<keyword evidence="7" id="KW-0106">Calcium</keyword>
<dbReference type="Pfam" id="PF00168">
    <property type="entry name" value="C2"/>
    <property type="match status" value="1"/>
</dbReference>
<proteinExistence type="inferred from homology"/>
<feature type="compositionally biased region" description="Polar residues" evidence="12">
    <location>
        <begin position="121"/>
        <end position="149"/>
    </location>
</feature>
<dbReference type="GO" id="GO:0009738">
    <property type="term" value="P:abscisic acid-activated signaling pathway"/>
    <property type="evidence" value="ECO:0007669"/>
    <property type="project" value="UniProtKB-KW"/>
</dbReference>
<evidence type="ECO:0000256" key="8">
    <source>
        <dbReference type="ARBA" id="ARBA00023121"/>
    </source>
</evidence>
<comment type="similarity">
    <text evidence="11">Belongs to the plant CAR protein family.</text>
</comment>
<keyword evidence="6" id="KW-0479">Metal-binding</keyword>
<accession>A0AAV5IPM8</accession>